<sequence length="116" mass="12216">MKSMNERVFAGTCALSNGGSSNDGAKTLRYANQFGVASMHLERFFAIASRHSVAIPDGRKGVPGLQGVACGAFFIARSLRWADIGAADAPSRFALACESAVLRLLAQRATKTGEIP</sequence>
<dbReference type="EMBL" id="JAYMRV010000012">
    <property type="protein sequence ID" value="MEM5425542.1"/>
    <property type="molecule type" value="Genomic_DNA"/>
</dbReference>
<comment type="caution">
    <text evidence="1">The sequence shown here is derived from an EMBL/GenBank/DDBJ whole genome shotgun (WGS) entry which is preliminary data.</text>
</comment>
<proteinExistence type="predicted"/>
<reference evidence="1 2" key="1">
    <citation type="submission" date="2024-01" db="EMBL/GenBank/DDBJ databases">
        <title>The diversity of rhizobia nodulating Mimosa spp. in eleven states of Brazil covering several biomes is determined by host plant, location, and edaphic factors.</title>
        <authorList>
            <person name="Rouws L."/>
            <person name="Barauna A."/>
            <person name="Beukes C."/>
            <person name="De Faria S.M."/>
            <person name="Gross E."/>
            <person name="Dos Reis Junior F.B."/>
            <person name="Simon M."/>
            <person name="Maluk M."/>
            <person name="Odee D.W."/>
            <person name="Kenicer G."/>
            <person name="Young J.P.W."/>
            <person name="Reis V.M."/>
            <person name="Zilli J."/>
            <person name="James E.K."/>
        </authorList>
    </citation>
    <scope>NUCLEOTIDE SEQUENCE [LARGE SCALE GENOMIC DNA]</scope>
    <source>
        <strain evidence="1 2">JPY167</strain>
    </source>
</reference>
<organism evidence="1 2">
    <name type="scientific">Paraburkholderia ferrariae</name>
    <dbReference type="NCBI Taxonomy" id="386056"/>
    <lineage>
        <taxon>Bacteria</taxon>
        <taxon>Pseudomonadati</taxon>
        <taxon>Pseudomonadota</taxon>
        <taxon>Betaproteobacteria</taxon>
        <taxon>Burkholderiales</taxon>
        <taxon>Burkholderiaceae</taxon>
        <taxon>Paraburkholderia</taxon>
    </lineage>
</organism>
<name>A0ABU9S088_9BURK</name>
<dbReference type="RefSeq" id="WP_342949494.1">
    <property type="nucleotide sequence ID" value="NZ_JAYMRV010000012.1"/>
</dbReference>
<evidence type="ECO:0000313" key="1">
    <source>
        <dbReference type="EMBL" id="MEM5425542.1"/>
    </source>
</evidence>
<dbReference type="Proteomes" id="UP001489897">
    <property type="component" value="Unassembled WGS sequence"/>
</dbReference>
<protein>
    <submittedName>
        <fullName evidence="1">Uncharacterized protein</fullName>
    </submittedName>
</protein>
<accession>A0ABU9S088</accession>
<gene>
    <name evidence="1" type="ORF">VSR73_31365</name>
</gene>
<evidence type="ECO:0000313" key="2">
    <source>
        <dbReference type="Proteomes" id="UP001489897"/>
    </source>
</evidence>
<keyword evidence="2" id="KW-1185">Reference proteome</keyword>